<keyword evidence="2" id="KW-1185">Reference proteome</keyword>
<accession>A0A238Z645</accession>
<organism evidence="1 2">
    <name type="scientific">Pseudomonas segetis</name>
    <dbReference type="NCBI Taxonomy" id="298908"/>
    <lineage>
        <taxon>Bacteria</taxon>
        <taxon>Pseudomonadati</taxon>
        <taxon>Pseudomonadota</taxon>
        <taxon>Gammaproteobacteria</taxon>
        <taxon>Pseudomonadales</taxon>
        <taxon>Pseudomonadaceae</taxon>
        <taxon>Pseudomonas</taxon>
    </lineage>
</organism>
<protein>
    <submittedName>
        <fullName evidence="1">Dipeptidase</fullName>
    </submittedName>
</protein>
<dbReference type="RefSeq" id="WP_176443108.1">
    <property type="nucleotide sequence ID" value="NZ_FZOG01000001.1"/>
</dbReference>
<dbReference type="PANTHER" id="PTHR12994">
    <property type="entry name" value="SECERNIN"/>
    <property type="match status" value="1"/>
</dbReference>
<proteinExistence type="predicted"/>
<reference evidence="2" key="1">
    <citation type="submission" date="2017-06" db="EMBL/GenBank/DDBJ databases">
        <authorList>
            <person name="Varghese N."/>
            <person name="Submissions S."/>
        </authorList>
    </citation>
    <scope>NUCLEOTIDE SEQUENCE [LARGE SCALE GENOMIC DNA]</scope>
    <source>
        <strain evidence="2">CIP 108523</strain>
    </source>
</reference>
<dbReference type="InterPro" id="IPR005322">
    <property type="entry name" value="Peptidase_C69"/>
</dbReference>
<sequence>MCDSLVVRHRGRTWFAKNSDREAAEPQRLIRIPEVRGDRRATLMTTYQSIAQTAERHGLLLSQPSWMWGGEMGVNDRGVAIGNQAVFTKLTQKNANCLLGMDLVRLGLERGATAREALEVIVEHIHIHGQGGAAGYRNKSYRYDNSFLIADPHEAWVLETAGHLWVAKCVEQWAISNALTLGSEFDLHSPRLHEQARKLDCWDGKGEFHFARIFDTRLLPWIAGAQQRCQANKRVLDTGAESFGFMQLAAALRNHGDLGDNFPWHNNRQVCMHAGKVWRPSQTTSSLLASLDNQGVSVAATATSAPCLSLFQPLSFEPSSGAALLSDPLEPIEQSLWWRFEAVHRRCLADSDFRVKLRASRDQLEPLLLSALGQQQIDWPKLADLASHWHQYWHAEAIQQPAQLGRWWRRYAQL</sequence>
<dbReference type="Gene3D" id="3.60.60.10">
    <property type="entry name" value="Penicillin V Acylase, Chain A"/>
    <property type="match status" value="1"/>
</dbReference>
<dbReference type="AlphaFoldDB" id="A0A238Z645"/>
<evidence type="ECO:0000313" key="1">
    <source>
        <dbReference type="EMBL" id="SNR78886.1"/>
    </source>
</evidence>
<dbReference type="GO" id="GO:0016805">
    <property type="term" value="F:dipeptidase activity"/>
    <property type="evidence" value="ECO:0007669"/>
    <property type="project" value="InterPro"/>
</dbReference>
<dbReference type="Proteomes" id="UP000242915">
    <property type="component" value="Unassembled WGS sequence"/>
</dbReference>
<gene>
    <name evidence="1" type="ORF">SAMN05216255_0183</name>
</gene>
<dbReference type="GO" id="GO:0006508">
    <property type="term" value="P:proteolysis"/>
    <property type="evidence" value="ECO:0007669"/>
    <property type="project" value="InterPro"/>
</dbReference>
<dbReference type="EMBL" id="FZOG01000001">
    <property type="protein sequence ID" value="SNR78886.1"/>
    <property type="molecule type" value="Genomic_DNA"/>
</dbReference>
<evidence type="ECO:0000313" key="2">
    <source>
        <dbReference type="Proteomes" id="UP000242915"/>
    </source>
</evidence>
<dbReference type="PANTHER" id="PTHR12994:SF17">
    <property type="entry name" value="LD30995P"/>
    <property type="match status" value="1"/>
</dbReference>
<dbReference type="GO" id="GO:0070004">
    <property type="term" value="F:cysteine-type exopeptidase activity"/>
    <property type="evidence" value="ECO:0007669"/>
    <property type="project" value="InterPro"/>
</dbReference>
<name>A0A238Z645_9PSED</name>